<reference evidence="1 2" key="1">
    <citation type="submission" date="2016-01" db="EMBL/GenBank/DDBJ databases">
        <authorList>
            <person name="Oliw E.H."/>
        </authorList>
    </citation>
    <scope>NUCLEOTIDE SEQUENCE [LARGE SCALE GENOMIC DNA]</scope>
    <source>
        <strain evidence="1 2">Kerr 14</strain>
    </source>
</reference>
<dbReference type="AlphaFoldDB" id="A0A1S7QX50"/>
<name>A0A1S7QX50_AGRTU</name>
<organism evidence="1 2">
    <name type="scientific">Agrobacterium tumefaciens str. Kerr 14</name>
    <dbReference type="NCBI Taxonomy" id="1183424"/>
    <lineage>
        <taxon>Bacteria</taxon>
        <taxon>Pseudomonadati</taxon>
        <taxon>Pseudomonadota</taxon>
        <taxon>Alphaproteobacteria</taxon>
        <taxon>Hyphomicrobiales</taxon>
        <taxon>Rhizobiaceae</taxon>
        <taxon>Rhizobium/Agrobacterium group</taxon>
        <taxon>Agrobacterium</taxon>
        <taxon>Agrobacterium tumefaciens complex</taxon>
    </lineage>
</organism>
<dbReference type="EMBL" id="FBWC01000019">
    <property type="protein sequence ID" value="CUX43411.1"/>
    <property type="molecule type" value="Genomic_DNA"/>
</dbReference>
<dbReference type="Proteomes" id="UP000191897">
    <property type="component" value="Unassembled WGS sequence"/>
</dbReference>
<proteinExistence type="predicted"/>
<evidence type="ECO:0000313" key="2">
    <source>
        <dbReference type="Proteomes" id="UP000191897"/>
    </source>
</evidence>
<evidence type="ECO:0000313" key="1">
    <source>
        <dbReference type="EMBL" id="CUX43411.1"/>
    </source>
</evidence>
<accession>A0A1S7QX50</accession>
<protein>
    <submittedName>
        <fullName evidence="1">Uncharacterized protein</fullName>
    </submittedName>
</protein>
<gene>
    <name evidence="1" type="ORF">AGR4C_Lc10004</name>
</gene>
<dbReference type="RefSeq" id="WP_080866649.1">
    <property type="nucleotide sequence ID" value="NZ_LT009731.1"/>
</dbReference>
<sequence length="247" mass="27887">MADSEDSRTLPKILCASEFSERGCAEGLPNIINRRNLLPVAASIMPSLLDETAALTVAGPFNVKEIWVLWFERYQRRRAAERESCDLEARLLKETGGRPCVIVESGDDASSSGFLTSFADIREQTPRIGANAAANARRELRKRRQAWNGADERIGYSTSVVKAEEIAAFEGIAGRILISLQPRHMNDIAAKLHYIIATYDPNLGREEAPWPYLRCMLRDLIQPQWAVIDPQSRIRWLRPKRRKKTAV</sequence>